<reference evidence="10 11" key="1">
    <citation type="submission" date="2017-09" db="EMBL/GenBank/DDBJ databases">
        <title>Bacterial strain isolated from the female urinary microbiota.</title>
        <authorList>
            <person name="Thomas-White K."/>
            <person name="Kumar N."/>
            <person name="Forster S."/>
            <person name="Putonti C."/>
            <person name="Lawley T."/>
            <person name="Wolfe A.J."/>
        </authorList>
    </citation>
    <scope>NUCLEOTIDE SEQUENCE [LARGE SCALE GENOMIC DNA]</scope>
    <source>
        <strain evidence="10 11">UMB0680</strain>
    </source>
</reference>
<dbReference type="OrthoDB" id="9768329at2"/>
<evidence type="ECO:0000313" key="11">
    <source>
        <dbReference type="Proteomes" id="UP000235703"/>
    </source>
</evidence>
<evidence type="ECO:0000256" key="2">
    <source>
        <dbReference type="ARBA" id="ARBA00005346"/>
    </source>
</evidence>
<evidence type="ECO:0000256" key="7">
    <source>
        <dbReference type="RuleBase" id="RU000320"/>
    </source>
</evidence>
<feature type="transmembrane region" description="Helical" evidence="8">
    <location>
        <begin position="32"/>
        <end position="50"/>
    </location>
</feature>
<keyword evidence="3" id="KW-1003">Cell membrane</keyword>
<dbReference type="Pfam" id="PF00361">
    <property type="entry name" value="Proton_antipo_M"/>
    <property type="match status" value="1"/>
</dbReference>
<evidence type="ECO:0000313" key="10">
    <source>
        <dbReference type="EMBL" id="PMB99095.1"/>
    </source>
</evidence>
<feature type="transmembrane region" description="Helical" evidence="8">
    <location>
        <begin position="233"/>
        <end position="252"/>
    </location>
</feature>
<dbReference type="GO" id="GO:0008137">
    <property type="term" value="F:NADH dehydrogenase (ubiquinone) activity"/>
    <property type="evidence" value="ECO:0007669"/>
    <property type="project" value="InterPro"/>
</dbReference>
<dbReference type="InterPro" id="IPR001750">
    <property type="entry name" value="ND/Mrp_TM"/>
</dbReference>
<dbReference type="EMBL" id="PNFZ01000001">
    <property type="protein sequence ID" value="PMB99095.1"/>
    <property type="molecule type" value="Genomic_DNA"/>
</dbReference>
<dbReference type="PANTHER" id="PTHR42703:SF1">
    <property type="entry name" value="NA(+)_H(+) ANTIPORTER SUBUNIT D1"/>
    <property type="match status" value="1"/>
</dbReference>
<dbReference type="InterPro" id="IPR003918">
    <property type="entry name" value="NADH_UbQ_OxRdtase"/>
</dbReference>
<evidence type="ECO:0000256" key="8">
    <source>
        <dbReference type="SAM" id="Phobius"/>
    </source>
</evidence>
<feature type="transmembrane region" description="Helical" evidence="8">
    <location>
        <begin position="6"/>
        <end position="25"/>
    </location>
</feature>
<feature type="domain" description="NADH:quinone oxidoreductase/Mrp antiporter transmembrane" evidence="9">
    <location>
        <begin position="125"/>
        <end position="414"/>
    </location>
</feature>
<dbReference type="GO" id="GO:0005886">
    <property type="term" value="C:plasma membrane"/>
    <property type="evidence" value="ECO:0007669"/>
    <property type="project" value="UniProtKB-SubCell"/>
</dbReference>
<evidence type="ECO:0000256" key="6">
    <source>
        <dbReference type="ARBA" id="ARBA00023136"/>
    </source>
</evidence>
<dbReference type="GO" id="GO:0042773">
    <property type="term" value="P:ATP synthesis coupled electron transport"/>
    <property type="evidence" value="ECO:0007669"/>
    <property type="project" value="InterPro"/>
</dbReference>
<organism evidence="10 11">
    <name type="scientific">Brevibacterium luteolum</name>
    <dbReference type="NCBI Taxonomy" id="199591"/>
    <lineage>
        <taxon>Bacteria</taxon>
        <taxon>Bacillati</taxon>
        <taxon>Actinomycetota</taxon>
        <taxon>Actinomycetes</taxon>
        <taxon>Micrococcales</taxon>
        <taxon>Brevibacteriaceae</taxon>
        <taxon>Brevibacterium</taxon>
    </lineage>
</organism>
<dbReference type="Proteomes" id="UP000235703">
    <property type="component" value="Unassembled WGS sequence"/>
</dbReference>
<keyword evidence="5 8" id="KW-1133">Transmembrane helix</keyword>
<comment type="caution">
    <text evidence="10">The sequence shown here is derived from an EMBL/GenBank/DDBJ whole genome shotgun (WGS) entry which is preliminary data.</text>
</comment>
<keyword evidence="11" id="KW-1185">Reference proteome</keyword>
<evidence type="ECO:0000256" key="3">
    <source>
        <dbReference type="ARBA" id="ARBA00022475"/>
    </source>
</evidence>
<evidence type="ECO:0000256" key="4">
    <source>
        <dbReference type="ARBA" id="ARBA00022692"/>
    </source>
</evidence>
<comment type="subcellular location">
    <subcellularLocation>
        <location evidence="1">Cell membrane</location>
        <topology evidence="1">Multi-pass membrane protein</topology>
    </subcellularLocation>
    <subcellularLocation>
        <location evidence="7">Membrane</location>
        <topology evidence="7">Multi-pass membrane protein</topology>
    </subcellularLocation>
</comment>
<accession>A0A2N6PKA1</accession>
<dbReference type="RefSeq" id="WP_102159821.1">
    <property type="nucleotide sequence ID" value="NZ_PNFZ01000001.1"/>
</dbReference>
<dbReference type="PANTHER" id="PTHR42703">
    <property type="entry name" value="NADH DEHYDROGENASE"/>
    <property type="match status" value="1"/>
</dbReference>
<feature type="transmembrane region" description="Helical" evidence="8">
    <location>
        <begin position="159"/>
        <end position="181"/>
    </location>
</feature>
<evidence type="ECO:0000256" key="1">
    <source>
        <dbReference type="ARBA" id="ARBA00004651"/>
    </source>
</evidence>
<dbReference type="InterPro" id="IPR050586">
    <property type="entry name" value="CPA3_Na-H_Antiporter_D"/>
</dbReference>
<evidence type="ECO:0000259" key="9">
    <source>
        <dbReference type="Pfam" id="PF00361"/>
    </source>
</evidence>
<feature type="transmembrane region" description="Helical" evidence="8">
    <location>
        <begin position="400"/>
        <end position="419"/>
    </location>
</feature>
<keyword evidence="4 7" id="KW-0812">Transmembrane</keyword>
<dbReference type="AlphaFoldDB" id="A0A2N6PKA1"/>
<feature type="transmembrane region" description="Helical" evidence="8">
    <location>
        <begin position="362"/>
        <end position="380"/>
    </location>
</feature>
<feature type="transmembrane region" description="Helical" evidence="8">
    <location>
        <begin position="104"/>
        <end position="122"/>
    </location>
</feature>
<protein>
    <submittedName>
        <fullName evidence="10">Cation:proton antiporter</fullName>
    </submittedName>
</protein>
<name>A0A2N6PKA1_9MICO</name>
<gene>
    <name evidence="10" type="ORF">CJ198_00675</name>
</gene>
<feature type="transmembrane region" description="Helical" evidence="8">
    <location>
        <begin position="128"/>
        <end position="147"/>
    </location>
</feature>
<evidence type="ECO:0000256" key="5">
    <source>
        <dbReference type="ARBA" id="ARBA00022989"/>
    </source>
</evidence>
<feature type="transmembrane region" description="Helical" evidence="8">
    <location>
        <begin position="264"/>
        <end position="286"/>
    </location>
</feature>
<dbReference type="PRINTS" id="PR01437">
    <property type="entry name" value="NUOXDRDTASE4"/>
</dbReference>
<feature type="transmembrane region" description="Helical" evidence="8">
    <location>
        <begin position="293"/>
        <end position="317"/>
    </location>
</feature>
<sequence length="506" mass="53954">MNPALLLLIIAVPLFASAMTVLIRVRVFERALLLAVPVFVFVFGIVLLVYHQQVPVIAHSVGGYEDGLAIPFVSDTFTALMLTVTSLAAFVCCLFLITTGEDQYRFVPSLVLMMLSGVYGAFLTGDLFNLFVFIEVMVLPSYALIAVTGTWRRLGVGRMFVIVNLLISTILVIGVGFVYGAAGTVNIASIAAIGHVSPQLSLAVGFVLVAFLGKAGAAPMHGWLIRSYPNTSAGMMALFSALHTKVGLYAVYRVYTAVFGQPAPWAWVLVALVVLTILLSVISAFGEHRARNVLAFTMSNGVGHILIGVALMTAAALSAGMYYLIHHIITMAGLLLVLGAVEQTYGTGAFKKLSGLARREKPATVLMVLGLFSIIGLPPTSGLWGKVGLILASASADRPGSGIIITAIVIGSVIGLMALQRMWSNTFWGKDMTIYHPDSKQTGRAPATELTDDVRIPNRLLVPGAIMIAVSVFLFFGAELVIPFTQRAAEGLLNITPYLEAVLGHV</sequence>
<feature type="transmembrane region" description="Helical" evidence="8">
    <location>
        <begin position="77"/>
        <end position="97"/>
    </location>
</feature>
<feature type="transmembrane region" description="Helical" evidence="8">
    <location>
        <begin position="323"/>
        <end position="341"/>
    </location>
</feature>
<comment type="similarity">
    <text evidence="2">Belongs to the CPA3 antiporters (TC 2.A.63) subunit D family.</text>
</comment>
<feature type="transmembrane region" description="Helical" evidence="8">
    <location>
        <begin position="460"/>
        <end position="482"/>
    </location>
</feature>
<proteinExistence type="inferred from homology"/>
<keyword evidence="6 8" id="KW-0472">Membrane</keyword>